<evidence type="ECO:0000256" key="4">
    <source>
        <dbReference type="ARBA" id="ARBA00022490"/>
    </source>
</evidence>
<dbReference type="GO" id="GO:0006271">
    <property type="term" value="P:DNA strand elongation involved in DNA replication"/>
    <property type="evidence" value="ECO:0007669"/>
    <property type="project" value="TreeGrafter"/>
</dbReference>
<comment type="subunit">
    <text evidence="10">Forms a ring-shaped head-to-tail homodimer around DNA.</text>
</comment>
<keyword evidence="6 10" id="KW-0548">Nucleotidyltransferase</keyword>
<dbReference type="GO" id="GO:0005737">
    <property type="term" value="C:cytoplasm"/>
    <property type="evidence" value="ECO:0007669"/>
    <property type="project" value="UniProtKB-SubCell"/>
</dbReference>
<feature type="domain" description="DNA polymerase III beta sliding clamp C-terminal" evidence="13">
    <location>
        <begin position="270"/>
        <end position="387"/>
    </location>
</feature>
<evidence type="ECO:0000313" key="15">
    <source>
        <dbReference type="Proteomes" id="UP000244925"/>
    </source>
</evidence>
<comment type="subcellular location">
    <subcellularLocation>
        <location evidence="1 10">Cytoplasm</location>
    </subcellularLocation>
</comment>
<keyword evidence="4 10" id="KW-0963">Cytoplasm</keyword>
<dbReference type="PANTHER" id="PTHR30478:SF0">
    <property type="entry name" value="BETA SLIDING CLAMP"/>
    <property type="match status" value="1"/>
</dbReference>
<keyword evidence="7 10" id="KW-0235">DNA replication</keyword>
<feature type="domain" description="DNA polymerase III beta sliding clamp N-terminal" evidence="11">
    <location>
        <begin position="23"/>
        <end position="140"/>
    </location>
</feature>
<dbReference type="GO" id="GO:0009360">
    <property type="term" value="C:DNA polymerase III complex"/>
    <property type="evidence" value="ECO:0007669"/>
    <property type="project" value="InterPro"/>
</dbReference>
<evidence type="ECO:0000259" key="13">
    <source>
        <dbReference type="Pfam" id="PF02768"/>
    </source>
</evidence>
<name>A0A2V1IYJ4_9BACT</name>
<dbReference type="CDD" id="cd00140">
    <property type="entry name" value="beta_clamp"/>
    <property type="match status" value="1"/>
</dbReference>
<reference evidence="15" key="1">
    <citation type="submission" date="2018-02" db="EMBL/GenBank/DDBJ databases">
        <authorList>
            <person name="Clavel T."/>
            <person name="Strowig T."/>
        </authorList>
    </citation>
    <scope>NUCLEOTIDE SEQUENCE [LARGE SCALE GENOMIC DNA]</scope>
    <source>
        <strain evidence="15">DSM 100764</strain>
    </source>
</reference>
<feature type="domain" description="DNA polymerase III beta sliding clamp central" evidence="12">
    <location>
        <begin position="156"/>
        <end position="266"/>
    </location>
</feature>
<proteinExistence type="inferred from homology"/>
<comment type="similarity">
    <text evidence="2 10">Belongs to the beta sliding clamp family.</text>
</comment>
<evidence type="ECO:0000256" key="5">
    <source>
        <dbReference type="ARBA" id="ARBA00022679"/>
    </source>
</evidence>
<accession>A0A2V1IYJ4</accession>
<evidence type="ECO:0000256" key="7">
    <source>
        <dbReference type="ARBA" id="ARBA00022705"/>
    </source>
</evidence>
<dbReference type="GO" id="GO:0003677">
    <property type="term" value="F:DNA binding"/>
    <property type="evidence" value="ECO:0007669"/>
    <property type="project" value="UniProtKB-UniRule"/>
</dbReference>
<dbReference type="Gene3D" id="3.10.150.10">
    <property type="entry name" value="DNA Polymerase III, subunit A, domain 2"/>
    <property type="match status" value="1"/>
</dbReference>
<comment type="caution">
    <text evidence="14">The sequence shown here is derived from an EMBL/GenBank/DDBJ whole genome shotgun (WGS) entry which is preliminary data.</text>
</comment>
<keyword evidence="15" id="KW-1185">Reference proteome</keyword>
<evidence type="ECO:0000256" key="2">
    <source>
        <dbReference type="ARBA" id="ARBA00010752"/>
    </source>
</evidence>
<sequence length="396" mass="43841">MTPNADFFTYLCRSVTTTPYEDMKFNVPSKTLSGFVSAVSKVINSKNPLTILNNFLFVLEEDTLTVKASDSENSLVARLDVTGTEGEGSFCLDARRIVELLRELPDQGITFDINDENLEVKISYSSGDYSTVGINGREYPEPEQADEGERLSFVCPTEVVMKGIENTLFAVGTDDLRPQMMGILWDVKPDHIVFVATDTRKLVKFTNSLVQPQCECSFILPLKPATVLKNVFAKEDSIKVTVSERNVRFESSSYIFDCRLIKGNFPPYERVIPAGNPYTLTIDRQSLINSLRRVCVFGDDGNGLVKFKLSADNLTLRAQDSSYGTSGLESLPCQYDGAELLIGFGAPYLLEIFNTLSTPDVMMKLADPSHAAICLPAENAPGTELLMLLMPMHIVD</sequence>
<evidence type="ECO:0000256" key="1">
    <source>
        <dbReference type="ARBA" id="ARBA00004496"/>
    </source>
</evidence>
<dbReference type="Proteomes" id="UP000244925">
    <property type="component" value="Unassembled WGS sequence"/>
</dbReference>
<comment type="function">
    <text evidence="10">Confers DNA tethering and processivity to DNA polymerases and other proteins. Acts as a clamp, forming a ring around DNA (a reaction catalyzed by the clamp-loading complex) which diffuses in an ATP-independent manner freely and bidirectionally along dsDNA. Initially characterized for its ability to contact the catalytic subunit of DNA polymerase III (Pol III), a complex, multichain enzyme responsible for most of the replicative synthesis in bacteria; Pol III exhibits 3'-5' exonuclease proofreading activity. The beta chain is required for initiation of replication as well as for processivity of DNA replication.</text>
</comment>
<evidence type="ECO:0000256" key="9">
    <source>
        <dbReference type="ARBA" id="ARBA00023125"/>
    </source>
</evidence>
<evidence type="ECO:0000259" key="11">
    <source>
        <dbReference type="Pfam" id="PF00712"/>
    </source>
</evidence>
<keyword evidence="9" id="KW-0238">DNA-binding</keyword>
<dbReference type="AlphaFoldDB" id="A0A2V1IYJ4"/>
<evidence type="ECO:0000259" key="12">
    <source>
        <dbReference type="Pfam" id="PF02767"/>
    </source>
</evidence>
<dbReference type="EMBL" id="PUBV01000013">
    <property type="protein sequence ID" value="PWB07359.1"/>
    <property type="molecule type" value="Genomic_DNA"/>
</dbReference>
<evidence type="ECO:0000256" key="10">
    <source>
        <dbReference type="PIRNR" id="PIRNR000804"/>
    </source>
</evidence>
<dbReference type="GO" id="GO:0003887">
    <property type="term" value="F:DNA-directed DNA polymerase activity"/>
    <property type="evidence" value="ECO:0007669"/>
    <property type="project" value="UniProtKB-UniRule"/>
</dbReference>
<dbReference type="SUPFAM" id="SSF55979">
    <property type="entry name" value="DNA clamp"/>
    <property type="match status" value="3"/>
</dbReference>
<evidence type="ECO:0000256" key="8">
    <source>
        <dbReference type="ARBA" id="ARBA00022932"/>
    </source>
</evidence>
<evidence type="ECO:0000313" key="14">
    <source>
        <dbReference type="EMBL" id="PWB07359.1"/>
    </source>
</evidence>
<dbReference type="NCBIfam" id="TIGR00663">
    <property type="entry name" value="dnan"/>
    <property type="match status" value="1"/>
</dbReference>
<dbReference type="SMART" id="SM00480">
    <property type="entry name" value="POL3Bc"/>
    <property type="match status" value="1"/>
</dbReference>
<keyword evidence="8 10" id="KW-0239">DNA-directed DNA polymerase</keyword>
<dbReference type="InterPro" id="IPR046938">
    <property type="entry name" value="DNA_clamp_sf"/>
</dbReference>
<dbReference type="Pfam" id="PF02768">
    <property type="entry name" value="DNA_pol3_beta_3"/>
    <property type="match status" value="1"/>
</dbReference>
<dbReference type="PIRSF" id="PIRSF000804">
    <property type="entry name" value="DNA_pol_III_b"/>
    <property type="match status" value="1"/>
</dbReference>
<dbReference type="InterPro" id="IPR022635">
    <property type="entry name" value="DNA_polIII_beta_C"/>
</dbReference>
<evidence type="ECO:0000256" key="3">
    <source>
        <dbReference type="ARBA" id="ARBA00021035"/>
    </source>
</evidence>
<gene>
    <name evidence="14" type="primary">dnaN</name>
    <name evidence="14" type="ORF">C5O25_07345</name>
</gene>
<dbReference type="InterPro" id="IPR022637">
    <property type="entry name" value="DNA_polIII_beta_cen"/>
</dbReference>
<dbReference type="InterPro" id="IPR001001">
    <property type="entry name" value="DNA_polIII_beta"/>
</dbReference>
<dbReference type="GO" id="GO:0008408">
    <property type="term" value="F:3'-5' exonuclease activity"/>
    <property type="evidence" value="ECO:0007669"/>
    <property type="project" value="InterPro"/>
</dbReference>
<dbReference type="Pfam" id="PF00712">
    <property type="entry name" value="DNA_pol3_beta"/>
    <property type="match status" value="1"/>
</dbReference>
<dbReference type="PANTHER" id="PTHR30478">
    <property type="entry name" value="DNA POLYMERASE III SUBUNIT BETA"/>
    <property type="match status" value="1"/>
</dbReference>
<dbReference type="InterPro" id="IPR022634">
    <property type="entry name" value="DNA_polIII_beta_N"/>
</dbReference>
<evidence type="ECO:0000256" key="6">
    <source>
        <dbReference type="ARBA" id="ARBA00022695"/>
    </source>
</evidence>
<organism evidence="14 15">
    <name type="scientific">Paramuribaculum intestinale</name>
    <dbReference type="NCBI Taxonomy" id="2094151"/>
    <lineage>
        <taxon>Bacteria</taxon>
        <taxon>Pseudomonadati</taxon>
        <taxon>Bacteroidota</taxon>
        <taxon>Bacteroidia</taxon>
        <taxon>Bacteroidales</taxon>
        <taxon>Muribaculaceae</taxon>
        <taxon>Paramuribaculum</taxon>
    </lineage>
</organism>
<dbReference type="Pfam" id="PF02767">
    <property type="entry name" value="DNA_pol3_beta_2"/>
    <property type="match status" value="1"/>
</dbReference>
<protein>
    <recommendedName>
        <fullName evidence="3 10">Beta sliding clamp</fullName>
    </recommendedName>
</protein>
<dbReference type="Gene3D" id="3.70.10.10">
    <property type="match status" value="1"/>
</dbReference>
<keyword evidence="5 10" id="KW-0808">Transferase</keyword>